<dbReference type="AlphaFoldDB" id="A0A2M3ZQ16"/>
<dbReference type="EMBL" id="GGFM01009895">
    <property type="protein sequence ID" value="MBW30646.1"/>
    <property type="molecule type" value="Transcribed_RNA"/>
</dbReference>
<protein>
    <submittedName>
        <fullName evidence="1">Putative secreted peptide</fullName>
    </submittedName>
</protein>
<sequence length="69" mass="7657">MPTIVLRMMIVVGQMMAFALATKNRFQWLLSALMPPSITDSSSSCSDSKTTTTTTPIPTFNTTVFRRIL</sequence>
<organism evidence="1">
    <name type="scientific">Anopheles braziliensis</name>
    <dbReference type="NCBI Taxonomy" id="58242"/>
    <lineage>
        <taxon>Eukaryota</taxon>
        <taxon>Metazoa</taxon>
        <taxon>Ecdysozoa</taxon>
        <taxon>Arthropoda</taxon>
        <taxon>Hexapoda</taxon>
        <taxon>Insecta</taxon>
        <taxon>Pterygota</taxon>
        <taxon>Neoptera</taxon>
        <taxon>Endopterygota</taxon>
        <taxon>Diptera</taxon>
        <taxon>Nematocera</taxon>
        <taxon>Culicoidea</taxon>
        <taxon>Culicidae</taxon>
        <taxon>Anophelinae</taxon>
        <taxon>Anopheles</taxon>
    </lineage>
</organism>
<accession>A0A2M3ZQ16</accession>
<reference evidence="1" key="1">
    <citation type="submission" date="2018-01" db="EMBL/GenBank/DDBJ databases">
        <title>An insight into the sialome of Amazonian anophelines.</title>
        <authorList>
            <person name="Ribeiro J.M."/>
            <person name="Scarpassa V."/>
            <person name="Calvo E."/>
        </authorList>
    </citation>
    <scope>NUCLEOTIDE SEQUENCE</scope>
    <source>
        <tissue evidence="1">Salivary glands</tissue>
    </source>
</reference>
<proteinExistence type="predicted"/>
<name>A0A2M3ZQ16_9DIPT</name>
<evidence type="ECO:0000313" key="1">
    <source>
        <dbReference type="EMBL" id="MBW30646.1"/>
    </source>
</evidence>